<feature type="region of interest" description="Disordered" evidence="2">
    <location>
        <begin position="938"/>
        <end position="962"/>
    </location>
</feature>
<feature type="compositionally biased region" description="Low complexity" evidence="2">
    <location>
        <begin position="576"/>
        <end position="586"/>
    </location>
</feature>
<proteinExistence type="inferred from homology"/>
<feature type="compositionally biased region" description="Low complexity" evidence="2">
    <location>
        <begin position="640"/>
        <end position="653"/>
    </location>
</feature>
<dbReference type="Proteomes" id="UP001174934">
    <property type="component" value="Unassembled WGS sequence"/>
</dbReference>
<dbReference type="InterPro" id="IPR033121">
    <property type="entry name" value="PEPTIDASE_A1"/>
</dbReference>
<dbReference type="GO" id="GO:0006508">
    <property type="term" value="P:proteolysis"/>
    <property type="evidence" value="ECO:0007669"/>
    <property type="project" value="InterPro"/>
</dbReference>
<feature type="region of interest" description="Disordered" evidence="2">
    <location>
        <begin position="33"/>
        <end position="53"/>
    </location>
</feature>
<dbReference type="PANTHER" id="PTHR47966:SF65">
    <property type="entry name" value="ASPARTIC-TYPE ENDOPEPTIDASE"/>
    <property type="match status" value="1"/>
</dbReference>
<sequence>MTRQVFLAALSLILHSVSASPRHAHHALAITPSESTSTQDAFPSIRPNGDQSQDKVVRLSMRRRPPVMVSRVVKEDDAVLPPTRVDSVDVVGPPTPSASPSQGPVHANTTAMFKDVAYSIQMWIGTPPQMVMLDFDTGSSETWVDPPCTEMESFPPYEKLCREMGIFVPEQSNTVIDTNGTCPSHWIFYGSGETFIKYYRDKITFKDPLTFFEISSNFQLDKPVQFGVSIWAENMPAGLFGAAYGIGYNQNYSSIIDEMHAQELIQDKDFSVALGSVDEEHGEILFGGIDLGKFSGHLHPIDIASQLSRDIDGYYRYWINVTYIGVTEPGSCVSIPVTNSTFEERFLPDTGTTMTYMPAEALDGILEFFPDAESRLGYGYEVDCAHLDDEGTVDFGFGPDVTIRVPYRDFIYQMLPELDPDSPEGEVTCMLGAIPTEQFFILGDTFLRAVYAVFRQQEHKVYLAQLKECDSNVVSSHGDISQLMGDCISPLEGPPGTQPLELYGLPPPPEPISEPVPCPMISTGTYTPVTSSTATGTAFVSFGDSEPNMFPKPAIQTGNPHDTDFSKHVKFDTTTITSSSIPDSSTFRPRSVLSSRGHQAGEPGPFTNISLTIEGGHSVLPRPPGTNRPILTGSSNVWATGTSTGPRSTSTSSRLYHLTSKSRLSIIKSTSVVNTVTVPPVTLDTTTLSETTMTLVTVMTDKSTPVAESSLTAESESDCSSSSSSSLRYHHHTRSSSTPDYSSSSTSDDGFYSYSEFSFSSTSSDKSETEESTWYPFSDTTTNDKPTIIITFTETITATYTYPGSDTTTEGTFSWSTDTEITDDWPTPTSSDLWPTDSGFWSSDLWSTDTETTDDWPTATSSDLSWVWSSSDTSDTSYISFTGLPFPSSWSEEPSPTTESEAESDTVITIPVETEETVIVEMGSTTYTIVNGKTLDKSFTPSSTSESSFTTPTPTPKLSVSSVTPFLTSSTLKTSRRRSSSSSSFDLSTVPTPSSPSFSFPSPSSPSLSSTDSDTETAFSASSSPSGSFSDFSYTTDADGYITNWAWTTEAAWSTTPALTGLAWFTDFTDEVGDSTTVVVSTVSVWSTVTEGASGSSSSSSEEVSSSTTATDDSGTDVVTATVVTTVEVWSTAADDTATDFVTATVVATVTAGTATTSAAARALHPRHVAGEVPFEVMNRGETKQDSDGMVKRSDDNEGADAGDHQSAKSRATSDATDVFVQNRCRMSPCLFAMQERGNLMRAVAFCTELLLGVSHSSSSGEDRKRAAAAQIEVDAPLQPGGGKWEEDDESVISGSGNDLGRRGAELEIPRYLHAGCGVQAGELAGRGEEHGDGRDGESVSDTVESACKCLVETFDAAREEVEGSRGLSERKLDCNQESCEMN</sequence>
<keyword evidence="6" id="KW-1185">Reference proteome</keyword>
<feature type="compositionally biased region" description="Low complexity" evidence="2">
    <location>
        <begin position="1019"/>
        <end position="1028"/>
    </location>
</feature>
<dbReference type="PANTHER" id="PTHR47966">
    <property type="entry name" value="BETA-SITE APP-CLEAVING ENZYME, ISOFORM A-RELATED"/>
    <property type="match status" value="1"/>
</dbReference>
<feature type="signal peptide" evidence="3">
    <location>
        <begin position="1"/>
        <end position="19"/>
    </location>
</feature>
<feature type="region of interest" description="Disordered" evidence="2">
    <location>
        <begin position="706"/>
        <end position="745"/>
    </location>
</feature>
<dbReference type="InterPro" id="IPR001461">
    <property type="entry name" value="Aspartic_peptidase_A1"/>
</dbReference>
<feature type="chain" id="PRO_5041399669" description="Peptidase A1 domain-containing protein" evidence="3">
    <location>
        <begin position="20"/>
        <end position="1383"/>
    </location>
</feature>
<evidence type="ECO:0000313" key="6">
    <source>
        <dbReference type="Proteomes" id="UP001174934"/>
    </source>
</evidence>
<feature type="region of interest" description="Disordered" evidence="2">
    <location>
        <begin position="619"/>
        <end position="653"/>
    </location>
</feature>
<feature type="compositionally biased region" description="Low complexity" evidence="2">
    <location>
        <begin position="938"/>
        <end position="952"/>
    </location>
</feature>
<evidence type="ECO:0000256" key="3">
    <source>
        <dbReference type="SAM" id="SignalP"/>
    </source>
</evidence>
<feature type="region of interest" description="Disordered" evidence="2">
    <location>
        <begin position="84"/>
        <end position="106"/>
    </location>
</feature>
<feature type="region of interest" description="Disordered" evidence="2">
    <location>
        <begin position="576"/>
        <end position="604"/>
    </location>
</feature>
<evidence type="ECO:0000256" key="2">
    <source>
        <dbReference type="SAM" id="MobiDB-lite"/>
    </source>
</evidence>
<dbReference type="Gene3D" id="2.40.70.10">
    <property type="entry name" value="Acid Proteases"/>
    <property type="match status" value="2"/>
</dbReference>
<dbReference type="SUPFAM" id="SSF50630">
    <property type="entry name" value="Acid proteases"/>
    <property type="match status" value="1"/>
</dbReference>
<feature type="compositionally biased region" description="Basic and acidic residues" evidence="2">
    <location>
        <begin position="1179"/>
        <end position="1207"/>
    </location>
</feature>
<feature type="region of interest" description="Disordered" evidence="2">
    <location>
        <begin position="1178"/>
        <end position="1215"/>
    </location>
</feature>
<feature type="region of interest" description="Disordered" evidence="2">
    <location>
        <begin position="974"/>
        <end position="1028"/>
    </location>
</feature>
<feature type="region of interest" description="Disordered" evidence="2">
    <location>
        <begin position="1090"/>
        <end position="1114"/>
    </location>
</feature>
<feature type="compositionally biased region" description="Low complexity" evidence="2">
    <location>
        <begin position="709"/>
        <end position="727"/>
    </location>
</feature>
<evidence type="ECO:0000259" key="4">
    <source>
        <dbReference type="PROSITE" id="PS51767"/>
    </source>
</evidence>
<evidence type="ECO:0000313" key="5">
    <source>
        <dbReference type="EMBL" id="KAK0625053.1"/>
    </source>
</evidence>
<dbReference type="InterPro" id="IPR021109">
    <property type="entry name" value="Peptidase_aspartic_dom_sf"/>
</dbReference>
<accession>A0AA39X0K9</accession>
<feature type="region of interest" description="Disordered" evidence="2">
    <location>
        <begin position="1277"/>
        <end position="1299"/>
    </location>
</feature>
<organism evidence="5 6">
    <name type="scientific">Bombardia bombarda</name>
    <dbReference type="NCBI Taxonomy" id="252184"/>
    <lineage>
        <taxon>Eukaryota</taxon>
        <taxon>Fungi</taxon>
        <taxon>Dikarya</taxon>
        <taxon>Ascomycota</taxon>
        <taxon>Pezizomycotina</taxon>
        <taxon>Sordariomycetes</taxon>
        <taxon>Sordariomycetidae</taxon>
        <taxon>Sordariales</taxon>
        <taxon>Lasiosphaeriaceae</taxon>
        <taxon>Bombardia</taxon>
    </lineage>
</organism>
<feature type="compositionally biased region" description="Low complexity" evidence="2">
    <location>
        <begin position="735"/>
        <end position="745"/>
    </location>
</feature>
<comment type="similarity">
    <text evidence="1">Belongs to the peptidase A1 family.</text>
</comment>
<feature type="domain" description="Peptidase A1" evidence="4">
    <location>
        <begin position="118"/>
        <end position="464"/>
    </location>
</feature>
<dbReference type="PRINTS" id="PR00792">
    <property type="entry name" value="PEPSIN"/>
</dbReference>
<evidence type="ECO:0000256" key="1">
    <source>
        <dbReference type="ARBA" id="ARBA00007447"/>
    </source>
</evidence>
<name>A0AA39X0K9_9PEZI</name>
<feature type="compositionally biased region" description="Low complexity" evidence="2">
    <location>
        <begin position="980"/>
        <end position="1012"/>
    </location>
</feature>
<gene>
    <name evidence="5" type="ORF">B0T17DRAFT_654851</name>
</gene>
<dbReference type="GO" id="GO:0004190">
    <property type="term" value="F:aspartic-type endopeptidase activity"/>
    <property type="evidence" value="ECO:0007669"/>
    <property type="project" value="InterPro"/>
</dbReference>
<comment type="caution">
    <text evidence="5">The sequence shown here is derived from an EMBL/GenBank/DDBJ whole genome shotgun (WGS) entry which is preliminary data.</text>
</comment>
<protein>
    <recommendedName>
        <fullName evidence="4">Peptidase A1 domain-containing protein</fullName>
    </recommendedName>
</protein>
<keyword evidence="3" id="KW-0732">Signal</keyword>
<dbReference type="Pfam" id="PF00026">
    <property type="entry name" value="Asp"/>
    <property type="match status" value="1"/>
</dbReference>
<dbReference type="EMBL" id="JAULSR010000003">
    <property type="protein sequence ID" value="KAK0625053.1"/>
    <property type="molecule type" value="Genomic_DNA"/>
</dbReference>
<reference evidence="5" key="1">
    <citation type="submission" date="2023-06" db="EMBL/GenBank/DDBJ databases">
        <title>Genome-scale phylogeny and comparative genomics of the fungal order Sordariales.</title>
        <authorList>
            <consortium name="Lawrence Berkeley National Laboratory"/>
            <person name="Hensen N."/>
            <person name="Bonometti L."/>
            <person name="Westerberg I."/>
            <person name="Brannstrom I.O."/>
            <person name="Guillou S."/>
            <person name="Cros-Aarteil S."/>
            <person name="Calhoun S."/>
            <person name="Haridas S."/>
            <person name="Kuo A."/>
            <person name="Mondo S."/>
            <person name="Pangilinan J."/>
            <person name="Riley R."/>
            <person name="LaButti K."/>
            <person name="Andreopoulos B."/>
            <person name="Lipzen A."/>
            <person name="Chen C."/>
            <person name="Yanf M."/>
            <person name="Daum C."/>
            <person name="Ng V."/>
            <person name="Clum A."/>
            <person name="Steindorff A."/>
            <person name="Ohm R."/>
            <person name="Martin F."/>
            <person name="Silar P."/>
            <person name="Natvig D."/>
            <person name="Lalanne C."/>
            <person name="Gautier V."/>
            <person name="Ament-velasquez S.L."/>
            <person name="Kruys A."/>
            <person name="Hutchinson M.I."/>
            <person name="Powell A.J."/>
            <person name="Barry K."/>
            <person name="Miller A.N."/>
            <person name="Grigoriev I.V."/>
            <person name="Debuchy R."/>
            <person name="Gladieux P."/>
            <person name="Thoren M.H."/>
            <person name="Johannesson H."/>
        </authorList>
    </citation>
    <scope>NUCLEOTIDE SEQUENCE</scope>
    <source>
        <strain evidence="5">SMH3391-2</strain>
    </source>
</reference>
<dbReference type="PROSITE" id="PS51767">
    <property type="entry name" value="PEPTIDASE_A1"/>
    <property type="match status" value="1"/>
</dbReference>